<dbReference type="PANTHER" id="PTHR47642">
    <property type="entry name" value="ATP-DEPENDENT DNA HELICASE"/>
    <property type="match status" value="1"/>
</dbReference>
<proteinExistence type="predicted"/>
<dbReference type="Proteomes" id="UP000199480">
    <property type="component" value="Chromosome I"/>
</dbReference>
<dbReference type="InterPro" id="IPR027417">
    <property type="entry name" value="P-loop_NTPase"/>
</dbReference>
<dbReference type="InterPro" id="IPR051055">
    <property type="entry name" value="PIF1_helicase"/>
</dbReference>
<evidence type="ECO:0000313" key="2">
    <source>
        <dbReference type="EMBL" id="SDR92437.1"/>
    </source>
</evidence>
<protein>
    <submittedName>
        <fullName evidence="2">PIF1-like helicase</fullName>
    </submittedName>
</protein>
<keyword evidence="2" id="KW-0378">Hydrolase</keyword>
<evidence type="ECO:0000259" key="1">
    <source>
        <dbReference type="PROSITE" id="PS50172"/>
    </source>
</evidence>
<dbReference type="RefSeq" id="WP_090863437.1">
    <property type="nucleotide sequence ID" value="NZ_LT629759.1"/>
</dbReference>
<organism evidence="2 3">
    <name type="scientific">Parafannyhessea umbonata</name>
    <dbReference type="NCBI Taxonomy" id="604330"/>
    <lineage>
        <taxon>Bacteria</taxon>
        <taxon>Bacillati</taxon>
        <taxon>Actinomycetota</taxon>
        <taxon>Coriobacteriia</taxon>
        <taxon>Coriobacteriales</taxon>
        <taxon>Atopobiaceae</taxon>
        <taxon>Parafannyhessea</taxon>
    </lineage>
</organism>
<dbReference type="Pfam" id="PF05970">
    <property type="entry name" value="PIF1"/>
    <property type="match status" value="1"/>
</dbReference>
<dbReference type="CDD" id="cd18809">
    <property type="entry name" value="SF1_C_RecD"/>
    <property type="match status" value="1"/>
</dbReference>
<dbReference type="SUPFAM" id="SSF52113">
    <property type="entry name" value="BRCT domain"/>
    <property type="match status" value="1"/>
</dbReference>
<dbReference type="InterPro" id="IPR001357">
    <property type="entry name" value="BRCT_dom"/>
</dbReference>
<dbReference type="AlphaFoldDB" id="A0A1H1N0L0"/>
<dbReference type="GO" id="GO:0003678">
    <property type="term" value="F:DNA helicase activity"/>
    <property type="evidence" value="ECO:0007669"/>
    <property type="project" value="InterPro"/>
</dbReference>
<dbReference type="PROSITE" id="PS50172">
    <property type="entry name" value="BRCT"/>
    <property type="match status" value="1"/>
</dbReference>
<feature type="domain" description="BRCT" evidence="1">
    <location>
        <begin position="92"/>
        <end position="188"/>
    </location>
</feature>
<reference evidence="3" key="1">
    <citation type="submission" date="2016-10" db="EMBL/GenBank/DDBJ databases">
        <authorList>
            <person name="Varghese N."/>
            <person name="Submissions S."/>
        </authorList>
    </citation>
    <scope>NUCLEOTIDE SEQUENCE [LARGE SCALE GENOMIC DNA]</scope>
    <source>
        <strain evidence="3">DSM 22620</strain>
    </source>
</reference>
<gene>
    <name evidence="2" type="ORF">SAMN04489857_1645</name>
</gene>
<keyword evidence="2" id="KW-0547">Nucleotide-binding</keyword>
<sequence length="643" mass="71319">MQFGKTSEKTRRVGKLIKEVTALGQHQKADIDDVRGLLELIETEYSDVQDDVFVSSLVAVLRDIDKDGRVDSVERNLLLSFEKTLDEPISNEPITEVSGQNFVLTGDFDIQGGKQTIEEMISAAGGVVKSSTSKKVQYVVRGNKGSEAWSFGNFGTKIEKALTLNLTGKAQIKIVSENALLAYFKRNSQDAMDVLHNQKARFDAQWNSAKVVSNTFTGLTNGQQKVFDLVKSGHNVYLTGLGGTGKSYVLNKIIEWADKTGKNVIVCAPTGIAALNIGGSTIHRALDISPNKTLQMDPSPAIKDGSPIPECDLMIIDEISMCRMDLFDYLSEVLFMAARMRKKEGKPCCQLVVVGDFCQLPPVVQKSERPILEQKYGFDVGGAYAFMGNYWNRWSFEAVELTEAIRQRDSSFVAALNACRVGDTRGVHWISEHSSKRPIENAIVLCGRNSKADSENNKRLRMIDAPFTTYVGEKTGEVEERDIPTPEHLTLKPGARVMSLINDREDTYMNGTLGTVIECEKDGVTVAFDGGQTKFVPLYSWNITKPTMVDGKTRSKPIGTYKQVPLKLAWAITIHKSQGQTFDSATVFPECWDYGQLYTALSRLTRVENLYIAEPVNDSFLKTSPDVIKFLEGHYEGHLHGES</sequence>
<dbReference type="SUPFAM" id="SSF52540">
    <property type="entry name" value="P-loop containing nucleoside triphosphate hydrolases"/>
    <property type="match status" value="2"/>
</dbReference>
<dbReference type="GeneID" id="78500980"/>
<keyword evidence="2" id="KW-0347">Helicase</keyword>
<dbReference type="Gene3D" id="3.40.50.10190">
    <property type="entry name" value="BRCT domain"/>
    <property type="match status" value="1"/>
</dbReference>
<name>A0A1H1N0L0_9ACTN</name>
<dbReference type="GO" id="GO:0006281">
    <property type="term" value="P:DNA repair"/>
    <property type="evidence" value="ECO:0007669"/>
    <property type="project" value="InterPro"/>
</dbReference>
<dbReference type="PANTHER" id="PTHR47642:SF7">
    <property type="entry name" value="ATP-DEPENDENT DNA HELICASE PIF1"/>
    <property type="match status" value="1"/>
</dbReference>
<dbReference type="Gene3D" id="2.30.30.940">
    <property type="match status" value="1"/>
</dbReference>
<accession>A0A1H1N0L0</accession>
<dbReference type="InterPro" id="IPR010285">
    <property type="entry name" value="DNA_helicase_pif1-like_DEAD"/>
</dbReference>
<dbReference type="EMBL" id="LT629759">
    <property type="protein sequence ID" value="SDR92437.1"/>
    <property type="molecule type" value="Genomic_DNA"/>
</dbReference>
<evidence type="ECO:0000313" key="3">
    <source>
        <dbReference type="Proteomes" id="UP000199480"/>
    </source>
</evidence>
<keyword evidence="2" id="KW-0067">ATP-binding</keyword>
<dbReference type="GO" id="GO:0000723">
    <property type="term" value="P:telomere maintenance"/>
    <property type="evidence" value="ECO:0007669"/>
    <property type="project" value="InterPro"/>
</dbReference>
<dbReference type="CDD" id="cd17748">
    <property type="entry name" value="BRCT_DNA_ligase_like"/>
    <property type="match status" value="1"/>
</dbReference>
<dbReference type="InterPro" id="IPR036420">
    <property type="entry name" value="BRCT_dom_sf"/>
</dbReference>
<dbReference type="Gene3D" id="3.40.50.300">
    <property type="entry name" value="P-loop containing nucleotide triphosphate hydrolases"/>
    <property type="match status" value="2"/>
</dbReference>
<dbReference type="OrthoDB" id="9763659at2"/>